<evidence type="ECO:0000313" key="12">
    <source>
        <dbReference type="Proteomes" id="UP001179280"/>
    </source>
</evidence>
<dbReference type="PANTHER" id="PTHR43198:SF2">
    <property type="entry name" value="SI:CH1073-67J19.1-RELATED"/>
    <property type="match status" value="1"/>
</dbReference>
<comment type="subunit">
    <text evidence="4">Homotetramer.</text>
</comment>
<organism evidence="11 12">
    <name type="scientific">Shouchella xiaoxiensis</name>
    <dbReference type="NCBI Taxonomy" id="766895"/>
    <lineage>
        <taxon>Bacteria</taxon>
        <taxon>Bacillati</taxon>
        <taxon>Bacillota</taxon>
        <taxon>Bacilli</taxon>
        <taxon>Bacillales</taxon>
        <taxon>Bacillaceae</taxon>
        <taxon>Shouchella</taxon>
    </lineage>
</organism>
<gene>
    <name evidence="11" type="ORF">JOC54_001948</name>
</gene>
<protein>
    <recommendedName>
        <fullName evidence="6 9">Aminopyrimidine aminohydrolase</fullName>
        <ecNumber evidence="5 9">3.5.99.2</ecNumber>
    </recommendedName>
</protein>
<comment type="pathway">
    <text evidence="2 9">Cofactor biosynthesis; thiamine diphosphate biosynthesis.</text>
</comment>
<evidence type="ECO:0000313" key="11">
    <source>
        <dbReference type="EMBL" id="MBM7838689.1"/>
    </source>
</evidence>
<dbReference type="Proteomes" id="UP001179280">
    <property type="component" value="Unassembled WGS sequence"/>
</dbReference>
<dbReference type="Pfam" id="PF03070">
    <property type="entry name" value="TENA_THI-4"/>
    <property type="match status" value="1"/>
</dbReference>
<dbReference type="PANTHER" id="PTHR43198">
    <property type="entry name" value="BIFUNCTIONAL TH2 PROTEIN"/>
    <property type="match status" value="1"/>
</dbReference>
<dbReference type="GO" id="GO:0050334">
    <property type="term" value="F:thiaminase activity"/>
    <property type="evidence" value="ECO:0007669"/>
    <property type="project" value="UniProtKB-EC"/>
</dbReference>
<dbReference type="InterPro" id="IPR027574">
    <property type="entry name" value="Thiaminase_II"/>
</dbReference>
<comment type="similarity">
    <text evidence="3 9">Belongs to the TenA family.</text>
</comment>
<keyword evidence="7 9" id="KW-0784">Thiamine biosynthesis</keyword>
<evidence type="ECO:0000256" key="2">
    <source>
        <dbReference type="ARBA" id="ARBA00004948"/>
    </source>
</evidence>
<dbReference type="EC" id="3.5.99.2" evidence="5 9"/>
<comment type="catalytic activity">
    <reaction evidence="8 9">
        <text>thiamine + H2O = 5-(2-hydroxyethyl)-4-methylthiazole + 4-amino-5-hydroxymethyl-2-methylpyrimidine + H(+)</text>
        <dbReference type="Rhea" id="RHEA:17509"/>
        <dbReference type="ChEBI" id="CHEBI:15377"/>
        <dbReference type="ChEBI" id="CHEBI:15378"/>
        <dbReference type="ChEBI" id="CHEBI:16892"/>
        <dbReference type="ChEBI" id="CHEBI:17957"/>
        <dbReference type="ChEBI" id="CHEBI:18385"/>
        <dbReference type="EC" id="3.5.99.2"/>
    </reaction>
</comment>
<evidence type="ECO:0000256" key="4">
    <source>
        <dbReference type="ARBA" id="ARBA00011881"/>
    </source>
</evidence>
<dbReference type="RefSeq" id="WP_204465914.1">
    <property type="nucleotide sequence ID" value="NZ_JAFBCV010000005.1"/>
</dbReference>
<evidence type="ECO:0000256" key="7">
    <source>
        <dbReference type="ARBA" id="ARBA00022977"/>
    </source>
</evidence>
<comment type="function">
    <text evidence="9">Catalyzes an amino-pyrimidine hydrolysis reaction at the C5' of the pyrimidine moiety of thiamine compounds, a reaction that is part of a thiamine salvage pathway.</text>
</comment>
<dbReference type="EMBL" id="JAFBCV010000005">
    <property type="protein sequence ID" value="MBM7838689.1"/>
    <property type="molecule type" value="Genomic_DNA"/>
</dbReference>
<comment type="caution">
    <text evidence="11">The sequence shown here is derived from an EMBL/GenBank/DDBJ whole genome shotgun (WGS) entry which is preliminary data.</text>
</comment>
<accession>A0ABS2SW46</accession>
<evidence type="ECO:0000256" key="8">
    <source>
        <dbReference type="ARBA" id="ARBA00048337"/>
    </source>
</evidence>
<evidence type="ECO:0000256" key="3">
    <source>
        <dbReference type="ARBA" id="ARBA00010264"/>
    </source>
</evidence>
<evidence type="ECO:0000256" key="1">
    <source>
        <dbReference type="ARBA" id="ARBA00001881"/>
    </source>
</evidence>
<proteinExistence type="inferred from homology"/>
<reference evidence="11" key="1">
    <citation type="submission" date="2021-01" db="EMBL/GenBank/DDBJ databases">
        <title>Genomic Encyclopedia of Type Strains, Phase IV (KMG-IV): sequencing the most valuable type-strain genomes for metagenomic binning, comparative biology and taxonomic classification.</title>
        <authorList>
            <person name="Goeker M."/>
        </authorList>
    </citation>
    <scope>NUCLEOTIDE SEQUENCE</scope>
    <source>
        <strain evidence="11">DSM 21943</strain>
    </source>
</reference>
<evidence type="ECO:0000259" key="10">
    <source>
        <dbReference type="Pfam" id="PF03070"/>
    </source>
</evidence>
<dbReference type="InterPro" id="IPR016084">
    <property type="entry name" value="Haem_Oase-like_multi-hlx"/>
</dbReference>
<dbReference type="SUPFAM" id="SSF48613">
    <property type="entry name" value="Heme oxygenase-like"/>
    <property type="match status" value="1"/>
</dbReference>
<dbReference type="InterPro" id="IPR004305">
    <property type="entry name" value="Thiaminase-2/PQQC"/>
</dbReference>
<dbReference type="Gene3D" id="1.20.910.10">
    <property type="entry name" value="Heme oxygenase-like"/>
    <property type="match status" value="1"/>
</dbReference>
<keyword evidence="12" id="KW-1185">Reference proteome</keyword>
<comment type="catalytic activity">
    <reaction evidence="1 9">
        <text>4-amino-5-aminomethyl-2-methylpyrimidine + H2O = 4-amino-5-hydroxymethyl-2-methylpyrimidine + NH4(+)</text>
        <dbReference type="Rhea" id="RHEA:31799"/>
        <dbReference type="ChEBI" id="CHEBI:15377"/>
        <dbReference type="ChEBI" id="CHEBI:16892"/>
        <dbReference type="ChEBI" id="CHEBI:28938"/>
        <dbReference type="ChEBI" id="CHEBI:63416"/>
        <dbReference type="EC" id="3.5.99.2"/>
    </reaction>
</comment>
<keyword evidence="9 11" id="KW-0378">Hydrolase</keyword>
<sequence length="225" mass="25926">MSFSKELRQAANPVFEAILEHPFVQGIGKGSLPAPALIHYVKQDFEYLNTFMQIYGVAISRSTSRKDIAMFTEQISFVLHSEVHPHNNFCEVAGVAYSDLQYEPLAPTAHHYTRHMLDVANKGTLAEIISVLLPCPWTYQVIGDHLYETVQPTEDHPFYDWISFYRSGGEMSVTKQFCDRLDQLALHASRDEKKRMIDHFIKSCQLEYAFWEMAFTEEKWPVSLA</sequence>
<dbReference type="CDD" id="cd19360">
    <property type="entry name" value="TenA_C_SaTenA-like"/>
    <property type="match status" value="1"/>
</dbReference>
<name>A0ABS2SW46_9BACI</name>
<evidence type="ECO:0000256" key="6">
    <source>
        <dbReference type="ARBA" id="ARBA00013647"/>
    </source>
</evidence>
<dbReference type="NCBIfam" id="TIGR04306">
    <property type="entry name" value="salvage_TenA"/>
    <property type="match status" value="1"/>
</dbReference>
<feature type="domain" description="Thiaminase-2/PQQC" evidence="10">
    <location>
        <begin position="10"/>
        <end position="215"/>
    </location>
</feature>
<evidence type="ECO:0000256" key="5">
    <source>
        <dbReference type="ARBA" id="ARBA00012684"/>
    </source>
</evidence>
<dbReference type="InterPro" id="IPR050967">
    <property type="entry name" value="Thiamine_Salvage_TenA"/>
</dbReference>
<evidence type="ECO:0000256" key="9">
    <source>
        <dbReference type="RuleBase" id="RU363093"/>
    </source>
</evidence>